<protein>
    <submittedName>
        <fullName evidence="1">Uncharacterized protein</fullName>
    </submittedName>
</protein>
<name>A0A151ZFH3_TIELA</name>
<sequence length="91" mass="10886">MFVVVYNFEYNALLEYESSSSSSSSSSSLDKDSPLIHHYLYPIRYFIFSESLFESSLRPKYWLLHLRRSTWNGFSLISRFVRYTLSKNFVF</sequence>
<dbReference type="InParanoid" id="A0A151ZFH3"/>
<gene>
    <name evidence="1" type="ORF">DLAC_11660</name>
</gene>
<organism evidence="1 2">
    <name type="scientific">Tieghemostelium lacteum</name>
    <name type="common">Slime mold</name>
    <name type="synonym">Dictyostelium lacteum</name>
    <dbReference type="NCBI Taxonomy" id="361077"/>
    <lineage>
        <taxon>Eukaryota</taxon>
        <taxon>Amoebozoa</taxon>
        <taxon>Evosea</taxon>
        <taxon>Eumycetozoa</taxon>
        <taxon>Dictyostelia</taxon>
        <taxon>Dictyosteliales</taxon>
        <taxon>Raperosteliaceae</taxon>
        <taxon>Tieghemostelium</taxon>
    </lineage>
</organism>
<reference evidence="1 2" key="1">
    <citation type="submission" date="2015-12" db="EMBL/GenBank/DDBJ databases">
        <title>Dictyostelia acquired genes for synthesis and detection of signals that induce cell-type specialization by lateral gene transfer from prokaryotes.</title>
        <authorList>
            <person name="Gloeckner G."/>
            <person name="Schaap P."/>
        </authorList>
    </citation>
    <scope>NUCLEOTIDE SEQUENCE [LARGE SCALE GENOMIC DNA]</scope>
    <source>
        <strain evidence="1 2">TK</strain>
    </source>
</reference>
<evidence type="ECO:0000313" key="2">
    <source>
        <dbReference type="Proteomes" id="UP000076078"/>
    </source>
</evidence>
<dbReference type="Proteomes" id="UP000076078">
    <property type="component" value="Unassembled WGS sequence"/>
</dbReference>
<dbReference type="EMBL" id="LODT01000029">
    <property type="protein sequence ID" value="KYQ92614.1"/>
    <property type="molecule type" value="Genomic_DNA"/>
</dbReference>
<accession>A0A151ZFH3</accession>
<evidence type="ECO:0000313" key="1">
    <source>
        <dbReference type="EMBL" id="KYQ92614.1"/>
    </source>
</evidence>
<proteinExistence type="predicted"/>
<keyword evidence="2" id="KW-1185">Reference proteome</keyword>
<dbReference type="AlphaFoldDB" id="A0A151ZFH3"/>
<comment type="caution">
    <text evidence="1">The sequence shown here is derived from an EMBL/GenBank/DDBJ whole genome shotgun (WGS) entry which is preliminary data.</text>
</comment>